<proteinExistence type="predicted"/>
<comment type="caution">
    <text evidence="1">The sequence shown here is derived from an EMBL/GenBank/DDBJ whole genome shotgun (WGS) entry which is preliminary data.</text>
</comment>
<accession>A0ABQ4DN94</accession>
<evidence type="ECO:0000313" key="1">
    <source>
        <dbReference type="EMBL" id="GIG40827.1"/>
    </source>
</evidence>
<evidence type="ECO:0000313" key="2">
    <source>
        <dbReference type="Proteomes" id="UP000614741"/>
    </source>
</evidence>
<gene>
    <name evidence="1" type="ORF">Cph01nite_25890</name>
</gene>
<dbReference type="EMBL" id="BONP01000016">
    <property type="protein sequence ID" value="GIG40827.1"/>
    <property type="molecule type" value="Genomic_DNA"/>
</dbReference>
<reference evidence="1 2" key="1">
    <citation type="submission" date="2021-01" db="EMBL/GenBank/DDBJ databases">
        <title>Whole genome shotgun sequence of Cellulomonas phragmiteti NBRC 110785.</title>
        <authorList>
            <person name="Komaki H."/>
            <person name="Tamura T."/>
        </authorList>
    </citation>
    <scope>NUCLEOTIDE SEQUENCE [LARGE SCALE GENOMIC DNA]</scope>
    <source>
        <strain evidence="1 2">NBRC 110785</strain>
    </source>
</reference>
<protein>
    <recommendedName>
        <fullName evidence="3">Septum formation-related domain-containing protein</fullName>
    </recommendedName>
</protein>
<name>A0ABQ4DN94_9CELL</name>
<dbReference type="RefSeq" id="WP_239069251.1">
    <property type="nucleotide sequence ID" value="NZ_BONP01000016.1"/>
</dbReference>
<dbReference type="Proteomes" id="UP000614741">
    <property type="component" value="Unassembled WGS sequence"/>
</dbReference>
<sequence length="164" mass="16814">MRARRRVVVVTVGLAALVLVALGAVLGTRAVADARSRPLPPDVTAPTQAYAVQLVTGSCLAELPGDGEVDRVDVVPCAEPHAAQVVAQYAFDPTAVWPGQDGAHARVARACVLSDDEVAAGVRVVTWAPTEPGWADGDRTGLCLAVPPEPVTGSFVDGTATRAG</sequence>
<organism evidence="1 2">
    <name type="scientific">Cellulomonas phragmiteti</name>
    <dbReference type="NCBI Taxonomy" id="478780"/>
    <lineage>
        <taxon>Bacteria</taxon>
        <taxon>Bacillati</taxon>
        <taxon>Actinomycetota</taxon>
        <taxon>Actinomycetes</taxon>
        <taxon>Micrococcales</taxon>
        <taxon>Cellulomonadaceae</taxon>
        <taxon>Cellulomonas</taxon>
    </lineage>
</organism>
<evidence type="ECO:0008006" key="3">
    <source>
        <dbReference type="Google" id="ProtNLM"/>
    </source>
</evidence>
<keyword evidence="2" id="KW-1185">Reference proteome</keyword>